<protein>
    <submittedName>
        <fullName evidence="2">Uncharacterized protein</fullName>
    </submittedName>
</protein>
<evidence type="ECO:0000256" key="1">
    <source>
        <dbReference type="SAM" id="Phobius"/>
    </source>
</evidence>
<feature type="transmembrane region" description="Helical" evidence="1">
    <location>
        <begin position="452"/>
        <end position="485"/>
    </location>
</feature>
<dbReference type="GeneID" id="94334485"/>
<dbReference type="AlphaFoldDB" id="A0AAD9PMM7"/>
<keyword evidence="1" id="KW-0812">Transmembrane</keyword>
<sequence>MIENESCIYIPNCFETNETSCDDSDTELWNFVGDYQGNRLDNILHESIPIITEYALYGLFVDESKSLLTLYIDSAISIDTNDTESIFKGEAFYKFKRTLEHLMDIHTVKQYKKVTLVNTPSMITSANFTSQAPKLEEDDRHYEILIEESKESDITYTLRQIDGPVGISFENDDIVCKSVATALVSGSIFEMLTSLGYRKKSAYIVRSFTYHKDFGNPNHVQVCLSSHQKEDESTPIQAQKLLVEVKCFGNNEMGQQKRLLKDFSQLLMLKDPQGNVGAGTVNAGKLGKPIGIAENELYAFNDRLLAKSLENGVDQNDSSESARRNLAKEFENMSSNSIDTSNLDSKSKALLFLLSLAAFTEWEREFLKNYKLLLQYRFARGIDRGNFNKDAAALYALMKAAINRKCQVFNPQSAPGLDHGQANHFVNFTDERHHSILHRSWNVYRMDIFLKMILIIFLLKLPFFCYILTTGFYILYCCGAFNFWLRMYHNARNSTRLQNMLQQYHANVIRLQSYFQRLLVVRQTRPPFSNAQQTGDNVTNTGEDPQQLQEELDGANIITRDQMEPLPLHKVAYQILVAFLLSLLPWWDTSALYV</sequence>
<keyword evidence="1" id="KW-0472">Membrane</keyword>
<keyword evidence="1" id="KW-1133">Transmembrane helix</keyword>
<organism evidence="2 3">
    <name type="scientific">Babesia duncani</name>
    <dbReference type="NCBI Taxonomy" id="323732"/>
    <lineage>
        <taxon>Eukaryota</taxon>
        <taxon>Sar</taxon>
        <taxon>Alveolata</taxon>
        <taxon>Apicomplexa</taxon>
        <taxon>Aconoidasida</taxon>
        <taxon>Piroplasmida</taxon>
        <taxon>Babesiidae</taxon>
        <taxon>Babesia</taxon>
    </lineage>
</organism>
<comment type="caution">
    <text evidence="2">The sequence shown here is derived from an EMBL/GenBank/DDBJ whole genome shotgun (WGS) entry which is preliminary data.</text>
</comment>
<reference evidence="2" key="1">
    <citation type="journal article" date="2023" name="Nat. Microbiol.">
        <title>Babesia duncani multi-omics identifies virulence factors and drug targets.</title>
        <authorList>
            <person name="Singh P."/>
            <person name="Lonardi S."/>
            <person name="Liang Q."/>
            <person name="Vydyam P."/>
            <person name="Khabirova E."/>
            <person name="Fang T."/>
            <person name="Gihaz S."/>
            <person name="Thekkiniath J."/>
            <person name="Munshi M."/>
            <person name="Abel S."/>
            <person name="Ciampossin L."/>
            <person name="Batugedara G."/>
            <person name="Gupta M."/>
            <person name="Lu X.M."/>
            <person name="Lenz T."/>
            <person name="Chakravarty S."/>
            <person name="Cornillot E."/>
            <person name="Hu Y."/>
            <person name="Ma W."/>
            <person name="Gonzalez L.M."/>
            <person name="Sanchez S."/>
            <person name="Estrada K."/>
            <person name="Sanchez-Flores A."/>
            <person name="Montero E."/>
            <person name="Harb O.S."/>
            <person name="Le Roch K.G."/>
            <person name="Mamoun C.B."/>
        </authorList>
    </citation>
    <scope>NUCLEOTIDE SEQUENCE</scope>
    <source>
        <strain evidence="2">WA1</strain>
    </source>
</reference>
<keyword evidence="3" id="KW-1185">Reference proteome</keyword>
<accession>A0AAD9PMM7</accession>
<gene>
    <name evidence="2" type="ORF">BdWA1_000187</name>
</gene>
<dbReference type="KEGG" id="bdw:94334485"/>
<evidence type="ECO:0000313" key="2">
    <source>
        <dbReference type="EMBL" id="KAK2197188.1"/>
    </source>
</evidence>
<dbReference type="EMBL" id="JALLKP010000001">
    <property type="protein sequence ID" value="KAK2197188.1"/>
    <property type="molecule type" value="Genomic_DNA"/>
</dbReference>
<dbReference type="Proteomes" id="UP001214638">
    <property type="component" value="Unassembled WGS sequence"/>
</dbReference>
<evidence type="ECO:0000313" key="3">
    <source>
        <dbReference type="Proteomes" id="UP001214638"/>
    </source>
</evidence>
<proteinExistence type="predicted"/>
<name>A0AAD9PMM7_9APIC</name>
<dbReference type="RefSeq" id="XP_067804030.1">
    <property type="nucleotide sequence ID" value="XM_067945239.1"/>
</dbReference>